<evidence type="ECO:0000256" key="3">
    <source>
        <dbReference type="ARBA" id="ARBA00022692"/>
    </source>
</evidence>
<evidence type="ECO:0000256" key="5">
    <source>
        <dbReference type="ARBA" id="ARBA00023136"/>
    </source>
</evidence>
<keyword evidence="3 6" id="KW-0812">Transmembrane</keyword>
<sequence>MAAIALVLQPFVTYRPNRIASGKSVSFLAALPQTTGLVGGAIICTAILVAFSRTPILWRAIAAFAALAVLIGLIGLVPLHLVPPSNTFARVSPSSGFWLLILAFALLAADTLAKLKPGPWVRLLALAGVAAASALILCSGWLRGISILKEYASHADTFWTEATKHVELAVGSLAGAVIVGVPLGIACARLPHLRAITLPVLNVIQTIPSIAMYGLMMVPLGLLAARLPLLSELGIRGIGTAPAAIALFLYSLLPVVANTVIGLDQVSPQTSEAARGMGMSGGQRLLKVELPLATPIILTGIRIVLVQNIGLVTVAALIGGGGLGSFVFQGIGQSATDLVLLGTVPIIALAFVAAVLLDAAVDLTRGAAP</sequence>
<protein>
    <submittedName>
        <fullName evidence="8">ABC transporter permease</fullName>
    </submittedName>
</protein>
<comment type="caution">
    <text evidence="8">The sequence shown here is derived from an EMBL/GenBank/DDBJ whole genome shotgun (WGS) entry which is preliminary data.</text>
</comment>
<feature type="transmembrane region" description="Helical" evidence="6">
    <location>
        <begin position="338"/>
        <end position="357"/>
    </location>
</feature>
<dbReference type="PANTHER" id="PTHR30177:SF30">
    <property type="entry name" value="GLYCINE BETAINE UPTAKE SYSTEM PERMEASE PROTEIN YEHY"/>
    <property type="match status" value="1"/>
</dbReference>
<feature type="transmembrane region" description="Helical" evidence="6">
    <location>
        <begin position="311"/>
        <end position="331"/>
    </location>
</feature>
<feature type="transmembrane region" description="Helical" evidence="6">
    <location>
        <begin position="25"/>
        <end position="49"/>
    </location>
</feature>
<dbReference type="PROSITE" id="PS50928">
    <property type="entry name" value="ABC_TM1"/>
    <property type="match status" value="1"/>
</dbReference>
<evidence type="ECO:0000256" key="6">
    <source>
        <dbReference type="RuleBase" id="RU363032"/>
    </source>
</evidence>
<feature type="transmembrane region" description="Helical" evidence="6">
    <location>
        <begin position="200"/>
        <end position="223"/>
    </location>
</feature>
<feature type="transmembrane region" description="Helical" evidence="6">
    <location>
        <begin position="120"/>
        <end position="142"/>
    </location>
</feature>
<dbReference type="EMBL" id="JAMOIM010000002">
    <property type="protein sequence ID" value="MCW6507118.1"/>
    <property type="molecule type" value="Genomic_DNA"/>
</dbReference>
<dbReference type="GO" id="GO:0031460">
    <property type="term" value="P:glycine betaine transport"/>
    <property type="evidence" value="ECO:0007669"/>
    <property type="project" value="UniProtKB-ARBA"/>
</dbReference>
<dbReference type="InterPro" id="IPR035906">
    <property type="entry name" value="MetI-like_sf"/>
</dbReference>
<dbReference type="FunFam" id="1.10.3720.10:FF:000001">
    <property type="entry name" value="Glycine betaine ABC transporter, permease"/>
    <property type="match status" value="1"/>
</dbReference>
<dbReference type="GO" id="GO:0055085">
    <property type="term" value="P:transmembrane transport"/>
    <property type="evidence" value="ECO:0007669"/>
    <property type="project" value="InterPro"/>
</dbReference>
<accession>A0AA41YYA3</accession>
<keyword evidence="2 6" id="KW-0813">Transport</keyword>
<dbReference type="SUPFAM" id="SSF161098">
    <property type="entry name" value="MetI-like"/>
    <property type="match status" value="1"/>
</dbReference>
<feature type="transmembrane region" description="Helical" evidence="6">
    <location>
        <begin position="96"/>
        <end position="113"/>
    </location>
</feature>
<dbReference type="RefSeq" id="WP_282583489.1">
    <property type="nucleotide sequence ID" value="NZ_JAMOIM010000002.1"/>
</dbReference>
<comment type="similarity">
    <text evidence="6">Belongs to the binding-protein-dependent transport system permease family.</text>
</comment>
<proteinExistence type="inferred from homology"/>
<organism evidence="8 9">
    <name type="scientific">Lichenifustis flavocetrariae</name>
    <dbReference type="NCBI Taxonomy" id="2949735"/>
    <lineage>
        <taxon>Bacteria</taxon>
        <taxon>Pseudomonadati</taxon>
        <taxon>Pseudomonadota</taxon>
        <taxon>Alphaproteobacteria</taxon>
        <taxon>Hyphomicrobiales</taxon>
        <taxon>Lichenihabitantaceae</taxon>
        <taxon>Lichenifustis</taxon>
    </lineage>
</organism>
<dbReference type="GO" id="GO:0005886">
    <property type="term" value="C:plasma membrane"/>
    <property type="evidence" value="ECO:0007669"/>
    <property type="project" value="UniProtKB-SubCell"/>
</dbReference>
<evidence type="ECO:0000259" key="7">
    <source>
        <dbReference type="PROSITE" id="PS50928"/>
    </source>
</evidence>
<reference evidence="8" key="1">
    <citation type="submission" date="2022-05" db="EMBL/GenBank/DDBJ databases">
        <authorList>
            <person name="Pankratov T."/>
        </authorList>
    </citation>
    <scope>NUCLEOTIDE SEQUENCE</scope>
    <source>
        <strain evidence="8">BP6-180914</strain>
    </source>
</reference>
<dbReference type="Proteomes" id="UP001165667">
    <property type="component" value="Unassembled WGS sequence"/>
</dbReference>
<feature type="transmembrane region" description="Helical" evidence="6">
    <location>
        <begin position="56"/>
        <end position="76"/>
    </location>
</feature>
<keyword evidence="4 6" id="KW-1133">Transmembrane helix</keyword>
<dbReference type="Pfam" id="PF00528">
    <property type="entry name" value="BPD_transp_1"/>
    <property type="match status" value="1"/>
</dbReference>
<dbReference type="InterPro" id="IPR000515">
    <property type="entry name" value="MetI-like"/>
</dbReference>
<dbReference type="CDD" id="cd06261">
    <property type="entry name" value="TM_PBP2"/>
    <property type="match status" value="1"/>
</dbReference>
<evidence type="ECO:0000256" key="4">
    <source>
        <dbReference type="ARBA" id="ARBA00022989"/>
    </source>
</evidence>
<evidence type="ECO:0000256" key="1">
    <source>
        <dbReference type="ARBA" id="ARBA00004651"/>
    </source>
</evidence>
<dbReference type="AlphaFoldDB" id="A0AA41YYA3"/>
<feature type="transmembrane region" description="Helical" evidence="6">
    <location>
        <begin position="243"/>
        <end position="263"/>
    </location>
</feature>
<dbReference type="InterPro" id="IPR051204">
    <property type="entry name" value="ABC_transp_perm/SBD"/>
</dbReference>
<comment type="subcellular location">
    <subcellularLocation>
        <location evidence="1 6">Cell membrane</location>
        <topology evidence="1 6">Multi-pass membrane protein</topology>
    </subcellularLocation>
</comment>
<name>A0AA41YYA3_9HYPH</name>
<feature type="domain" description="ABC transmembrane type-1" evidence="7">
    <location>
        <begin position="162"/>
        <end position="357"/>
    </location>
</feature>
<evidence type="ECO:0000313" key="9">
    <source>
        <dbReference type="Proteomes" id="UP001165667"/>
    </source>
</evidence>
<keyword evidence="9" id="KW-1185">Reference proteome</keyword>
<dbReference type="Gene3D" id="1.10.3720.10">
    <property type="entry name" value="MetI-like"/>
    <property type="match status" value="1"/>
</dbReference>
<dbReference type="PANTHER" id="PTHR30177">
    <property type="entry name" value="GLYCINE BETAINE/L-PROLINE TRANSPORT SYSTEM PERMEASE PROTEIN PROW"/>
    <property type="match status" value="1"/>
</dbReference>
<evidence type="ECO:0000256" key="2">
    <source>
        <dbReference type="ARBA" id="ARBA00022448"/>
    </source>
</evidence>
<feature type="transmembrane region" description="Helical" evidence="6">
    <location>
        <begin position="168"/>
        <end position="188"/>
    </location>
</feature>
<keyword evidence="5 6" id="KW-0472">Membrane</keyword>
<gene>
    <name evidence="8" type="ORF">M8523_03690</name>
</gene>
<evidence type="ECO:0000313" key="8">
    <source>
        <dbReference type="EMBL" id="MCW6507118.1"/>
    </source>
</evidence>